<dbReference type="InterPro" id="IPR037119">
    <property type="entry name" value="Haem_oxidase_HugZ-like_sf"/>
</dbReference>
<dbReference type="Gene3D" id="2.30.110.10">
    <property type="entry name" value="Electron Transport, Fmn-binding Protein, Chain A"/>
    <property type="match status" value="1"/>
</dbReference>
<protein>
    <recommendedName>
        <fullName evidence="1">CREG-like beta-barrel domain-containing protein</fullName>
    </recommendedName>
</protein>
<evidence type="ECO:0000313" key="2">
    <source>
        <dbReference type="EMBL" id="PWV97523.1"/>
    </source>
</evidence>
<gene>
    <name evidence="2" type="ORF">DFR52_10646</name>
</gene>
<evidence type="ECO:0000313" key="3">
    <source>
        <dbReference type="Proteomes" id="UP000246352"/>
    </source>
</evidence>
<dbReference type="GO" id="GO:0005737">
    <property type="term" value="C:cytoplasm"/>
    <property type="evidence" value="ECO:0007669"/>
    <property type="project" value="UniProtKB-ARBA"/>
</dbReference>
<dbReference type="PANTHER" id="PTHR13343">
    <property type="entry name" value="CREG1 PROTEIN"/>
    <property type="match status" value="1"/>
</dbReference>
<dbReference type="OrthoDB" id="9814594at2"/>
<dbReference type="Pfam" id="PF13883">
    <property type="entry name" value="CREG_beta-barrel"/>
    <property type="match status" value="1"/>
</dbReference>
<dbReference type="AlphaFoldDB" id="A0A317PHK4"/>
<dbReference type="PANTHER" id="PTHR13343:SF17">
    <property type="entry name" value="CELLULAR REPRESSOR OF E1A-STIMULATED GENES, ISOFORM A"/>
    <property type="match status" value="1"/>
</dbReference>
<organism evidence="2 3">
    <name type="scientific">Hoeflea marina</name>
    <dbReference type="NCBI Taxonomy" id="274592"/>
    <lineage>
        <taxon>Bacteria</taxon>
        <taxon>Pseudomonadati</taxon>
        <taxon>Pseudomonadota</taxon>
        <taxon>Alphaproteobacteria</taxon>
        <taxon>Hyphomicrobiales</taxon>
        <taxon>Rhizobiaceae</taxon>
        <taxon>Hoeflea</taxon>
    </lineage>
</organism>
<keyword evidence="3" id="KW-1185">Reference proteome</keyword>
<name>A0A317PHK4_9HYPH</name>
<comment type="caution">
    <text evidence="2">The sequence shown here is derived from an EMBL/GenBank/DDBJ whole genome shotgun (WGS) entry which is preliminary data.</text>
</comment>
<sequence length="251" mass="27199">MKDPVRTLRDTDEDARRLARRLVRGSRRAAIAVLEPETGFPFSSRVLTGTDVDGVPVILVSALAVHSAALRADPRASMMFGQAGKGDPLAHARITVRCQAAAVDRGHPDHGRIRRRFIARHPKSALYADFGDFAFFRMEPVTALLNGGFGKAYALDRDDLVISSPALTAMPAIEEELLRAIAMEHSAAGDVCASVCGGSKKAGWRIFAIDPAGVDLSNGDDLLRIEFDNTVPNAEDLPRVFSDILMKPRII</sequence>
<dbReference type="SUPFAM" id="SSF50475">
    <property type="entry name" value="FMN-binding split barrel"/>
    <property type="match status" value="1"/>
</dbReference>
<dbReference type="Proteomes" id="UP000246352">
    <property type="component" value="Unassembled WGS sequence"/>
</dbReference>
<evidence type="ECO:0000259" key="1">
    <source>
        <dbReference type="Pfam" id="PF13883"/>
    </source>
</evidence>
<dbReference type="Gene3D" id="3.20.180.10">
    <property type="entry name" value="PNP-oxidase-like"/>
    <property type="match status" value="1"/>
</dbReference>
<feature type="domain" description="CREG-like beta-barrel" evidence="1">
    <location>
        <begin position="12"/>
        <end position="158"/>
    </location>
</feature>
<dbReference type="InterPro" id="IPR055343">
    <property type="entry name" value="CREG_beta-barrel"/>
</dbReference>
<dbReference type="RefSeq" id="WP_110033836.1">
    <property type="nucleotide sequence ID" value="NZ_QGTR01000006.1"/>
</dbReference>
<proteinExistence type="predicted"/>
<reference evidence="2 3" key="1">
    <citation type="submission" date="2018-05" db="EMBL/GenBank/DDBJ databases">
        <title>Genomic Encyclopedia of Type Strains, Phase IV (KMG-IV): sequencing the most valuable type-strain genomes for metagenomic binning, comparative biology and taxonomic classification.</title>
        <authorList>
            <person name="Goeker M."/>
        </authorList>
    </citation>
    <scope>NUCLEOTIDE SEQUENCE [LARGE SCALE GENOMIC DNA]</scope>
    <source>
        <strain evidence="2 3">DSM 16791</strain>
    </source>
</reference>
<accession>A0A317PHK4</accession>
<dbReference type="EMBL" id="QGTR01000006">
    <property type="protein sequence ID" value="PWV97523.1"/>
    <property type="molecule type" value="Genomic_DNA"/>
</dbReference>
<dbReference type="InterPro" id="IPR012349">
    <property type="entry name" value="Split_barrel_FMN-bd"/>
</dbReference>